<keyword evidence="4" id="KW-1185">Reference proteome</keyword>
<protein>
    <submittedName>
        <fullName evidence="2">Protein of uncharacterized function (DUF3532)</fullName>
    </submittedName>
</protein>
<sequence>MSTLAIKFDDHAVDVSFTKTSLHFILADGREISAPLEWFPKLRDATDSERKDWRFIGNGLGVHWTKIDEDISVRSLMLGAD</sequence>
<dbReference type="PATRIC" id="fig|453.4.peg.2644"/>
<dbReference type="RefSeq" id="WP_058447211.1">
    <property type="nucleotide sequence ID" value="NZ_CAAAHT010000088.1"/>
</dbReference>
<organism evidence="1 4">
    <name type="scientific">Legionella feeleii</name>
    <dbReference type="NCBI Taxonomy" id="453"/>
    <lineage>
        <taxon>Bacteria</taxon>
        <taxon>Pseudomonadati</taxon>
        <taxon>Pseudomonadota</taxon>
        <taxon>Gammaproteobacteria</taxon>
        <taxon>Legionellales</taxon>
        <taxon>Legionellaceae</taxon>
        <taxon>Legionella</taxon>
    </lineage>
</organism>
<accession>A0A0W0TJB9</accession>
<dbReference type="InterPro" id="IPR018841">
    <property type="entry name" value="DUF2442"/>
</dbReference>
<dbReference type="OrthoDB" id="9807561at2"/>
<evidence type="ECO:0000313" key="5">
    <source>
        <dbReference type="Proteomes" id="UP000251942"/>
    </source>
</evidence>
<dbReference type="STRING" id="453.Lfee_2415"/>
<reference evidence="2 5" key="2">
    <citation type="submission" date="2018-06" db="EMBL/GenBank/DDBJ databases">
        <authorList>
            <consortium name="Pathogen Informatics"/>
            <person name="Doyle S."/>
        </authorList>
    </citation>
    <scope>NUCLEOTIDE SEQUENCE [LARGE SCALE GENOMIC DNA]</scope>
    <source>
        <strain evidence="2 5">NCTC12022</strain>
    </source>
</reference>
<name>A0A0W0TJB9_9GAMM</name>
<dbReference type="Gene3D" id="3.30.2020.40">
    <property type="entry name" value="Uncharacterised protein PF10387, DUF2442"/>
    <property type="match status" value="1"/>
</dbReference>
<dbReference type="Pfam" id="PF10387">
    <property type="entry name" value="DUF2442"/>
    <property type="match status" value="1"/>
</dbReference>
<evidence type="ECO:0000313" key="2">
    <source>
        <dbReference type="EMBL" id="SPX61946.1"/>
    </source>
</evidence>
<evidence type="ECO:0000313" key="3">
    <source>
        <dbReference type="EMBL" id="SPX62100.1"/>
    </source>
</evidence>
<dbReference type="AlphaFoldDB" id="A0A0W0TJB9"/>
<dbReference type="Proteomes" id="UP000054698">
    <property type="component" value="Unassembled WGS sequence"/>
</dbReference>
<proteinExistence type="predicted"/>
<dbReference type="EMBL" id="UASS01000036">
    <property type="protein sequence ID" value="SPX62100.1"/>
    <property type="molecule type" value="Genomic_DNA"/>
</dbReference>
<dbReference type="EMBL" id="UASS01000032">
    <property type="protein sequence ID" value="SPX61946.1"/>
    <property type="molecule type" value="Genomic_DNA"/>
</dbReference>
<dbReference type="Proteomes" id="UP000251942">
    <property type="component" value="Unassembled WGS sequence"/>
</dbReference>
<evidence type="ECO:0000313" key="4">
    <source>
        <dbReference type="Proteomes" id="UP000054698"/>
    </source>
</evidence>
<dbReference type="EMBL" id="LNYB01000084">
    <property type="protein sequence ID" value="KTC95664.1"/>
    <property type="molecule type" value="Genomic_DNA"/>
</dbReference>
<gene>
    <name evidence="1" type="ORF">Lfee_2415</name>
    <name evidence="2" type="ORF">NCTC12022_02702</name>
    <name evidence="3" type="ORF">NCTC12022_02857</name>
</gene>
<reference evidence="1 4" key="1">
    <citation type="submission" date="2015-11" db="EMBL/GenBank/DDBJ databases">
        <title>Genomic analysis of 38 Legionella species identifies large and diverse effector repertoires.</title>
        <authorList>
            <person name="Burstein D."/>
            <person name="Amaro F."/>
            <person name="Zusman T."/>
            <person name="Lifshitz Z."/>
            <person name="Cohen O."/>
            <person name="Gilbert J.A."/>
            <person name="Pupko T."/>
            <person name="Shuman H.A."/>
            <person name="Segal G."/>
        </authorList>
    </citation>
    <scope>NUCLEOTIDE SEQUENCE [LARGE SCALE GENOMIC DNA]</scope>
    <source>
        <strain evidence="1 4">WO-44C</strain>
    </source>
</reference>
<evidence type="ECO:0000313" key="1">
    <source>
        <dbReference type="EMBL" id="KTC95664.1"/>
    </source>
</evidence>